<dbReference type="GO" id="GO:0009116">
    <property type="term" value="P:nucleoside metabolic process"/>
    <property type="evidence" value="ECO:0007669"/>
    <property type="project" value="InterPro"/>
</dbReference>
<keyword evidence="5" id="KW-1133">Transmembrane helix</keyword>
<feature type="domain" description="G" evidence="6">
    <location>
        <begin position="148"/>
        <end position="205"/>
    </location>
</feature>
<accession>A0A2K0T8T1</accession>
<dbReference type="GO" id="GO:0004540">
    <property type="term" value="F:RNA nuclease activity"/>
    <property type="evidence" value="ECO:0007669"/>
    <property type="project" value="TreeGrafter"/>
</dbReference>
<sequence length="708" mass="79927">MIRRSLRESVKIHYGLIASGNKVVRDARLRDDLYKSHNNDILCIETQAAGLMNAFPGIVIRGIENYADSHANKKWRKYAAMIAAAFAKVFITTLPVGYVDSKLGAFTSSLHSVSTTPIEAHAKYGSSNQMSSNLSATQPHIEVKDVYIAVMGVTGAGKSSLISMCTDKNVKIGHNLKSCTTDVEDITFMLNDRVCVHLIDTPGFDDTFRSDVQVLQDLAHWFSKSFEGGTRLSGMIYLHRITDVRMTGSARRNLVMFQKLCGENAFSSVVLATTMWNLVEEATGEQRERELIESDEFWGYMHNQGSRIFRLAQTRKSCLDIIQHILSLDSTVVLELQDEIVNQGHQIEETKAGLQLNEDILRERKKYQAELQAMKEQMHETMALNNAELQRIFREEHDKLEENIRLKEEEQAKLKQGLKEVQARKDYEFEEFKRQLTDMERARKRYDDNNRRMEEFLNSKQKESYKELINGNHMEVYKPQSEEEELLKGDQKEAYIWPANGYTSHGEQNINSDDTPLHAAVRNRKPDVVGFLLDNGGNVKSKDKLGNTPLHLATMTGQANIAKMLLDRRAKISERNNNYNTPLHLAVQNGQIETAKLLLVRQADIEMSDYQDNTPLHLAAWSGSESIAKLLLKGGAKIEAKNKSGNTPLHLAALNGKVDVVKLLRKGGADVEAKDTDGNTPLHLASLAGKVDVTKLLLGQRSRWWSGW</sequence>
<evidence type="ECO:0000259" key="6">
    <source>
        <dbReference type="Pfam" id="PF01926"/>
    </source>
</evidence>
<dbReference type="InterPro" id="IPR002110">
    <property type="entry name" value="Ankyrin_rpt"/>
</dbReference>
<dbReference type="PANTHER" id="PTHR24141:SF1">
    <property type="entry name" value="2-5A-DEPENDENT RIBONUCLEASE"/>
    <property type="match status" value="1"/>
</dbReference>
<feature type="repeat" description="ANK" evidence="3">
    <location>
        <begin position="545"/>
        <end position="577"/>
    </location>
</feature>
<dbReference type="InterPro" id="IPR035994">
    <property type="entry name" value="Nucleoside_phosphorylase_sf"/>
</dbReference>
<keyword evidence="2 3" id="KW-0040">ANK repeat</keyword>
<name>A0A2K0T8T1_9HYPO</name>
<dbReference type="SUPFAM" id="SSF53167">
    <property type="entry name" value="Purine and uridine phosphorylases"/>
    <property type="match status" value="1"/>
</dbReference>
<dbReference type="GO" id="GO:0005525">
    <property type="term" value="F:GTP binding"/>
    <property type="evidence" value="ECO:0007669"/>
    <property type="project" value="InterPro"/>
</dbReference>
<evidence type="ECO:0000256" key="5">
    <source>
        <dbReference type="SAM" id="Phobius"/>
    </source>
</evidence>
<dbReference type="SUPFAM" id="SSF52540">
    <property type="entry name" value="P-loop containing nucleoside triphosphate hydrolases"/>
    <property type="match status" value="1"/>
</dbReference>
<proteinExistence type="predicted"/>
<dbReference type="EMBL" id="MTYH01000052">
    <property type="protein sequence ID" value="PNP41932.1"/>
    <property type="molecule type" value="Genomic_DNA"/>
</dbReference>
<dbReference type="AlphaFoldDB" id="A0A2K0T8T1"/>
<dbReference type="InterPro" id="IPR036770">
    <property type="entry name" value="Ankyrin_rpt-contain_sf"/>
</dbReference>
<dbReference type="PRINTS" id="PR01415">
    <property type="entry name" value="ANKYRIN"/>
</dbReference>
<dbReference type="Proteomes" id="UP000236546">
    <property type="component" value="Unassembled WGS sequence"/>
</dbReference>
<dbReference type="PANTHER" id="PTHR24141">
    <property type="entry name" value="2-5A-DEPENDENT RIBONUCLEASE"/>
    <property type="match status" value="1"/>
</dbReference>
<dbReference type="GO" id="GO:0006396">
    <property type="term" value="P:RNA processing"/>
    <property type="evidence" value="ECO:0007669"/>
    <property type="project" value="TreeGrafter"/>
</dbReference>
<dbReference type="PROSITE" id="PS50088">
    <property type="entry name" value="ANK_REPEAT"/>
    <property type="match status" value="6"/>
</dbReference>
<dbReference type="PROSITE" id="PS50297">
    <property type="entry name" value="ANK_REP_REGION"/>
    <property type="match status" value="6"/>
</dbReference>
<evidence type="ECO:0000256" key="3">
    <source>
        <dbReference type="PROSITE-ProRule" id="PRU00023"/>
    </source>
</evidence>
<organism evidence="7 8">
    <name type="scientific">Trichoderma gamsii</name>
    <dbReference type="NCBI Taxonomy" id="398673"/>
    <lineage>
        <taxon>Eukaryota</taxon>
        <taxon>Fungi</taxon>
        <taxon>Dikarya</taxon>
        <taxon>Ascomycota</taxon>
        <taxon>Pezizomycotina</taxon>
        <taxon>Sordariomycetes</taxon>
        <taxon>Hypocreomycetidae</taxon>
        <taxon>Hypocreales</taxon>
        <taxon>Hypocreaceae</taxon>
        <taxon>Trichoderma</taxon>
    </lineage>
</organism>
<dbReference type="Gene3D" id="1.25.40.20">
    <property type="entry name" value="Ankyrin repeat-containing domain"/>
    <property type="match status" value="3"/>
</dbReference>
<comment type="caution">
    <text evidence="7">The sequence shown here is derived from an EMBL/GenBank/DDBJ whole genome shotgun (WGS) entry which is preliminary data.</text>
</comment>
<dbReference type="SUPFAM" id="SSF48403">
    <property type="entry name" value="Ankyrin repeat"/>
    <property type="match status" value="1"/>
</dbReference>
<dbReference type="CDD" id="cd00882">
    <property type="entry name" value="Ras_like_GTPase"/>
    <property type="match status" value="1"/>
</dbReference>
<feature type="repeat" description="ANK" evidence="3">
    <location>
        <begin position="644"/>
        <end position="676"/>
    </location>
</feature>
<dbReference type="CDD" id="cd22249">
    <property type="entry name" value="UDM1_RNF168_RNF169-like"/>
    <property type="match status" value="1"/>
</dbReference>
<evidence type="ECO:0000256" key="4">
    <source>
        <dbReference type="SAM" id="Coils"/>
    </source>
</evidence>
<dbReference type="SMART" id="SM00248">
    <property type="entry name" value="ANK"/>
    <property type="match status" value="6"/>
</dbReference>
<keyword evidence="4" id="KW-0175">Coiled coil</keyword>
<evidence type="ECO:0000256" key="2">
    <source>
        <dbReference type="ARBA" id="ARBA00023043"/>
    </source>
</evidence>
<gene>
    <name evidence="7" type="ORF">TGAMA5MH_06110</name>
</gene>
<dbReference type="OrthoDB" id="8954335at2759"/>
<keyword evidence="5" id="KW-0472">Membrane</keyword>
<evidence type="ECO:0000256" key="1">
    <source>
        <dbReference type="ARBA" id="ARBA00022737"/>
    </source>
</evidence>
<dbReference type="Gene3D" id="3.40.50.1580">
    <property type="entry name" value="Nucleoside phosphorylase domain"/>
    <property type="match status" value="1"/>
</dbReference>
<feature type="repeat" description="ANK" evidence="3">
    <location>
        <begin position="677"/>
        <end position="698"/>
    </location>
</feature>
<feature type="repeat" description="ANK" evidence="3">
    <location>
        <begin position="611"/>
        <end position="643"/>
    </location>
</feature>
<dbReference type="Pfam" id="PF13857">
    <property type="entry name" value="Ank_5"/>
    <property type="match status" value="1"/>
</dbReference>
<dbReference type="Gene3D" id="3.40.50.300">
    <property type="entry name" value="P-loop containing nucleotide triphosphate hydrolases"/>
    <property type="match status" value="1"/>
</dbReference>
<evidence type="ECO:0000313" key="8">
    <source>
        <dbReference type="Proteomes" id="UP000236546"/>
    </source>
</evidence>
<dbReference type="GO" id="GO:0003723">
    <property type="term" value="F:RNA binding"/>
    <property type="evidence" value="ECO:0007669"/>
    <property type="project" value="TreeGrafter"/>
</dbReference>
<dbReference type="Pfam" id="PF12796">
    <property type="entry name" value="Ank_2"/>
    <property type="match status" value="1"/>
</dbReference>
<keyword evidence="5" id="KW-0812">Transmembrane</keyword>
<feature type="repeat" description="ANK" evidence="3">
    <location>
        <begin position="578"/>
        <end position="610"/>
    </location>
</feature>
<feature type="transmembrane region" description="Helical" evidence="5">
    <location>
        <begin position="78"/>
        <end position="99"/>
    </location>
</feature>
<feature type="coiled-coil region" evidence="4">
    <location>
        <begin position="357"/>
        <end position="459"/>
    </location>
</feature>
<dbReference type="InterPro" id="IPR027417">
    <property type="entry name" value="P-loop_NTPase"/>
</dbReference>
<evidence type="ECO:0000313" key="7">
    <source>
        <dbReference type="EMBL" id="PNP41932.1"/>
    </source>
</evidence>
<keyword evidence="1" id="KW-0677">Repeat</keyword>
<reference evidence="7 8" key="1">
    <citation type="submission" date="2017-02" db="EMBL/GenBank/DDBJ databases">
        <title>Genomes of Trichoderma spp. with biocontrol activity.</title>
        <authorList>
            <person name="Gardiner D."/>
            <person name="Kazan K."/>
            <person name="Vos C."/>
            <person name="Harvey P."/>
        </authorList>
    </citation>
    <scope>NUCLEOTIDE SEQUENCE [LARGE SCALE GENOMIC DNA]</scope>
    <source>
        <strain evidence="7 8">A5MH</strain>
    </source>
</reference>
<feature type="repeat" description="ANK" evidence="3">
    <location>
        <begin position="512"/>
        <end position="544"/>
    </location>
</feature>
<dbReference type="Pfam" id="PF01926">
    <property type="entry name" value="MMR_HSR1"/>
    <property type="match status" value="1"/>
</dbReference>
<protein>
    <recommendedName>
        <fullName evidence="6">G domain-containing protein</fullName>
    </recommendedName>
</protein>
<dbReference type="InterPro" id="IPR006073">
    <property type="entry name" value="GTP-bd"/>
</dbReference>
<dbReference type="Pfam" id="PF00023">
    <property type="entry name" value="Ank"/>
    <property type="match status" value="2"/>
</dbReference>